<dbReference type="AlphaFoldDB" id="A0A2P2QUH6"/>
<proteinExistence type="predicted"/>
<reference evidence="1" key="1">
    <citation type="submission" date="2018-02" db="EMBL/GenBank/DDBJ databases">
        <title>Rhizophora mucronata_Transcriptome.</title>
        <authorList>
            <person name="Meera S.P."/>
            <person name="Sreeshan A."/>
            <person name="Augustine A."/>
        </authorList>
    </citation>
    <scope>NUCLEOTIDE SEQUENCE</scope>
    <source>
        <tissue evidence="1">Leaf</tissue>
    </source>
</reference>
<organism evidence="1">
    <name type="scientific">Rhizophora mucronata</name>
    <name type="common">Asiatic mangrove</name>
    <dbReference type="NCBI Taxonomy" id="61149"/>
    <lineage>
        <taxon>Eukaryota</taxon>
        <taxon>Viridiplantae</taxon>
        <taxon>Streptophyta</taxon>
        <taxon>Embryophyta</taxon>
        <taxon>Tracheophyta</taxon>
        <taxon>Spermatophyta</taxon>
        <taxon>Magnoliopsida</taxon>
        <taxon>eudicotyledons</taxon>
        <taxon>Gunneridae</taxon>
        <taxon>Pentapetalae</taxon>
        <taxon>rosids</taxon>
        <taxon>fabids</taxon>
        <taxon>Malpighiales</taxon>
        <taxon>Rhizophoraceae</taxon>
        <taxon>Rhizophora</taxon>
    </lineage>
</organism>
<dbReference type="EMBL" id="GGEC01090196">
    <property type="protein sequence ID" value="MBX70680.1"/>
    <property type="molecule type" value="Transcribed_RNA"/>
</dbReference>
<evidence type="ECO:0000313" key="1">
    <source>
        <dbReference type="EMBL" id="MBX70680.1"/>
    </source>
</evidence>
<protein>
    <submittedName>
        <fullName evidence="1">Uncharacterized protein</fullName>
    </submittedName>
</protein>
<accession>A0A2P2QUH6</accession>
<sequence length="19" mass="2232">MVWIIVKPGNSKLEMLLFL</sequence>
<name>A0A2P2QUH6_RHIMU</name>